<accession>A0ACC0JS80</accession>
<organism evidence="1 2">
    <name type="scientific">Choristoneura fumiferana</name>
    <name type="common">Spruce budworm moth</name>
    <name type="synonym">Archips fumiferana</name>
    <dbReference type="NCBI Taxonomy" id="7141"/>
    <lineage>
        <taxon>Eukaryota</taxon>
        <taxon>Metazoa</taxon>
        <taxon>Ecdysozoa</taxon>
        <taxon>Arthropoda</taxon>
        <taxon>Hexapoda</taxon>
        <taxon>Insecta</taxon>
        <taxon>Pterygota</taxon>
        <taxon>Neoptera</taxon>
        <taxon>Endopterygota</taxon>
        <taxon>Lepidoptera</taxon>
        <taxon>Glossata</taxon>
        <taxon>Ditrysia</taxon>
        <taxon>Tortricoidea</taxon>
        <taxon>Tortricidae</taxon>
        <taxon>Tortricinae</taxon>
        <taxon>Choristoneura</taxon>
    </lineage>
</organism>
<gene>
    <name evidence="1" type="ORF">MSG28_014579</name>
</gene>
<evidence type="ECO:0000313" key="1">
    <source>
        <dbReference type="EMBL" id="KAI8426909.1"/>
    </source>
</evidence>
<name>A0ACC0JS80_CHOFU</name>
<keyword evidence="2" id="KW-1185">Reference proteome</keyword>
<dbReference type="EMBL" id="CM046126">
    <property type="protein sequence ID" value="KAI8426909.1"/>
    <property type="molecule type" value="Genomic_DNA"/>
</dbReference>
<reference evidence="1 2" key="1">
    <citation type="journal article" date="2022" name="Genome Biol. Evol.">
        <title>The Spruce Budworm Genome: Reconstructing the Evolutionary History of Antifreeze Proteins.</title>
        <authorList>
            <person name="Beliveau C."/>
            <person name="Gagne P."/>
            <person name="Picq S."/>
            <person name="Vernygora O."/>
            <person name="Keeling C.I."/>
            <person name="Pinkney K."/>
            <person name="Doucet D."/>
            <person name="Wen F."/>
            <person name="Johnston J.S."/>
            <person name="Maaroufi H."/>
            <person name="Boyle B."/>
            <person name="Laroche J."/>
            <person name="Dewar K."/>
            <person name="Juretic N."/>
            <person name="Blackburn G."/>
            <person name="Nisole A."/>
            <person name="Brunet B."/>
            <person name="Brandao M."/>
            <person name="Lumley L."/>
            <person name="Duan J."/>
            <person name="Quan G."/>
            <person name="Lucarotti C.J."/>
            <person name="Roe A.D."/>
            <person name="Sperling F.A.H."/>
            <person name="Levesque R.C."/>
            <person name="Cusson M."/>
        </authorList>
    </citation>
    <scope>NUCLEOTIDE SEQUENCE [LARGE SCALE GENOMIC DNA]</scope>
    <source>
        <strain evidence="1">Glfc:IPQL:Cfum</strain>
    </source>
</reference>
<proteinExistence type="predicted"/>
<evidence type="ECO:0000313" key="2">
    <source>
        <dbReference type="Proteomes" id="UP001064048"/>
    </source>
</evidence>
<protein>
    <submittedName>
        <fullName evidence="1">Uncharacterized protein</fullName>
    </submittedName>
</protein>
<sequence>MKWACVIFLFLASFAAAAPRNALKEGLLKLFTKWKNDDLSSLPFTLPSPRNVQIDDQSRYYKGYTLTLYNPVLKGLETLSVEQLSVSETDAGLTASLVIYVPELKLTADEYRVKARHWYMKWNNSHGTYFVSEIYNCRVTASVSFEGDDSNTVLQSLNLDYSYYNTESYRQLVSRSADANREPSDPIGHQPKSKSLNCTAILKCNADIHWSYLRNAGIFVSDNFDTYLQKYLNTEKYSIIYEATTTIKNKVNSVLRGYSPEQLKNIIRAI</sequence>
<dbReference type="Proteomes" id="UP001064048">
    <property type="component" value="Chromosome 26"/>
</dbReference>
<comment type="caution">
    <text evidence="1">The sequence shown here is derived from an EMBL/GenBank/DDBJ whole genome shotgun (WGS) entry which is preliminary data.</text>
</comment>